<dbReference type="EMBL" id="JARBJD010000013">
    <property type="protein sequence ID" value="KAK2961987.1"/>
    <property type="molecule type" value="Genomic_DNA"/>
</dbReference>
<evidence type="ECO:0000313" key="3">
    <source>
        <dbReference type="Proteomes" id="UP001281761"/>
    </source>
</evidence>
<feature type="compositionally biased region" description="Polar residues" evidence="1">
    <location>
        <begin position="15"/>
        <end position="25"/>
    </location>
</feature>
<keyword evidence="3" id="KW-1185">Reference proteome</keyword>
<proteinExistence type="predicted"/>
<accession>A0ABQ9YE23</accession>
<organism evidence="2 3">
    <name type="scientific">Blattamonas nauphoetae</name>
    <dbReference type="NCBI Taxonomy" id="2049346"/>
    <lineage>
        <taxon>Eukaryota</taxon>
        <taxon>Metamonada</taxon>
        <taxon>Preaxostyla</taxon>
        <taxon>Oxymonadida</taxon>
        <taxon>Blattamonas</taxon>
    </lineage>
</organism>
<feature type="compositionally biased region" description="Basic residues" evidence="1">
    <location>
        <begin position="1"/>
        <end position="13"/>
    </location>
</feature>
<feature type="region of interest" description="Disordered" evidence="1">
    <location>
        <begin position="1"/>
        <end position="25"/>
    </location>
</feature>
<protein>
    <submittedName>
        <fullName evidence="2">Uncharacterized protein</fullName>
    </submittedName>
</protein>
<comment type="caution">
    <text evidence="2">The sequence shown here is derived from an EMBL/GenBank/DDBJ whole genome shotgun (WGS) entry which is preliminary data.</text>
</comment>
<sequence>MPPKHKLGRKHSKTQSDTRTQSALSSISEAQIVDSTIQNTIENDNESSLDLHSISSATDVVTITVNDRHYVRVSKRILPNELKQKRISVEPMLEQAHLEGDEISLPTSTTSDWRLVLQDSITLDDLQQGCLSLFDQVNSKMNLASIEVFHAVNFLEYTTIHIKYREYPHQHLLETIFSEEVQCQTKLTSALIKLVCHPSDKLRTAALSFFDVGISRSSPNFTLAMAYTGMLPELFESLKPHEIPINGTTIEFHRHITSIVDKFFDCPPYSFGHETISTKHVDLIFKPFCNYLRHLIASPACPPDYPSGISLLSKMETYDNNITYFPYGSCQCNLEPIFDEL</sequence>
<dbReference type="Proteomes" id="UP001281761">
    <property type="component" value="Unassembled WGS sequence"/>
</dbReference>
<gene>
    <name evidence="2" type="ORF">BLNAU_3043</name>
</gene>
<name>A0ABQ9YE23_9EUKA</name>
<reference evidence="2 3" key="1">
    <citation type="journal article" date="2022" name="bioRxiv">
        <title>Genomics of Preaxostyla Flagellates Illuminates Evolutionary Transitions and the Path Towards Mitochondrial Loss.</title>
        <authorList>
            <person name="Novak L.V.F."/>
            <person name="Treitli S.C."/>
            <person name="Pyrih J."/>
            <person name="Halakuc P."/>
            <person name="Pipaliya S.V."/>
            <person name="Vacek V."/>
            <person name="Brzon O."/>
            <person name="Soukal P."/>
            <person name="Eme L."/>
            <person name="Dacks J.B."/>
            <person name="Karnkowska A."/>
            <person name="Elias M."/>
            <person name="Hampl V."/>
        </authorList>
    </citation>
    <scope>NUCLEOTIDE SEQUENCE [LARGE SCALE GENOMIC DNA]</scope>
    <source>
        <strain evidence="2">NAU3</strain>
        <tissue evidence="2">Gut</tissue>
    </source>
</reference>
<evidence type="ECO:0000313" key="2">
    <source>
        <dbReference type="EMBL" id="KAK2961987.1"/>
    </source>
</evidence>
<evidence type="ECO:0000256" key="1">
    <source>
        <dbReference type="SAM" id="MobiDB-lite"/>
    </source>
</evidence>